<dbReference type="EnsemblPlants" id="Zm00001eb069640_T001">
    <property type="protein sequence ID" value="Zm00001eb069640_P001"/>
    <property type="gene ID" value="Zm00001eb069640"/>
</dbReference>
<dbReference type="GO" id="GO:0009834">
    <property type="term" value="P:plant-type secondary cell wall biogenesis"/>
    <property type="evidence" value="ECO:0000318"/>
    <property type="project" value="GO_Central"/>
</dbReference>
<reference evidence="6 8" key="1">
    <citation type="submission" date="2015-12" db="EMBL/GenBank/DDBJ databases">
        <title>Update maize B73 reference genome by single molecule sequencing technologies.</title>
        <authorList>
            <consortium name="Maize Genome Sequencing Project"/>
            <person name="Ware D."/>
        </authorList>
    </citation>
    <scope>NUCLEOTIDE SEQUENCE [LARGE SCALE GENOMIC DNA]</scope>
    <source>
        <strain evidence="8">cv. B73</strain>
        <tissue evidence="6">Seedling</tissue>
    </source>
</reference>
<evidence type="ECO:0000256" key="3">
    <source>
        <dbReference type="SAM" id="MobiDB-lite"/>
    </source>
</evidence>
<dbReference type="SUPFAM" id="SSF49899">
    <property type="entry name" value="Concanavalin A-like lectins/glucanases"/>
    <property type="match status" value="1"/>
</dbReference>
<evidence type="ECO:0000256" key="4">
    <source>
        <dbReference type="SAM" id="SignalP"/>
    </source>
</evidence>
<keyword evidence="8" id="KW-1185">Reference proteome</keyword>
<dbReference type="InterPro" id="IPR013320">
    <property type="entry name" value="ConA-like_dom_sf"/>
</dbReference>
<dbReference type="STRING" id="4577.A0A1D6DXK9"/>
<evidence type="ECO:0000259" key="5">
    <source>
        <dbReference type="Pfam" id="PF00722"/>
    </source>
</evidence>
<dbReference type="Gramene" id="Zm00001eb069640_T001">
    <property type="protein sequence ID" value="Zm00001eb069640_P001"/>
    <property type="gene ID" value="Zm00001eb069640"/>
</dbReference>
<keyword evidence="2" id="KW-0326">Glycosidase</keyword>
<dbReference type="InterPro" id="IPR044791">
    <property type="entry name" value="Beta-glucanase/XTH"/>
</dbReference>
<evidence type="ECO:0000313" key="6">
    <source>
        <dbReference type="EMBL" id="ONM13371.1"/>
    </source>
</evidence>
<dbReference type="IntAct" id="A0A1D6DXK9">
    <property type="interactions" value="14"/>
</dbReference>
<feature type="region of interest" description="Disordered" evidence="3">
    <location>
        <begin position="116"/>
        <end position="218"/>
    </location>
</feature>
<dbReference type="FunCoup" id="A0A1D6DXK9">
    <property type="interactions" value="32"/>
</dbReference>
<proteinExistence type="evidence at protein level"/>
<sequence length="341" mass="35936">MALRNGGGGGGACPAAVVLVAAAVAALLGAGVAAATKFDDVVQPSWANDHVVYDGDLLKLRLDSSSGGGFVSRTKFLYGKASADLKLVPGDSAGVVTAFYVTVVGRGQAQRVRLRVPGQRDRRAVPGADQPVHRRRGQPGAAHRPVVRPHGRLPHVRRAVEPQPGGVHGGRHAHPGVRERHAAPRPRPRPPPARRRGGGGQRHQHHHHHAGCCPGAVPRAAADGRVQLHLERGRLGDAGRAREDGLVARAVRGHVPGGARGRVRLGGQRHGRRRRGGAPVQRVLVGQGGPLLVEGEGDVGAERAPEPPARVGARAPPRLRLLRRHRPLPRAAARVRRPLSS</sequence>
<organism evidence="7 8">
    <name type="scientific">Zea mays</name>
    <name type="common">Maize</name>
    <dbReference type="NCBI Taxonomy" id="4577"/>
    <lineage>
        <taxon>Eukaryota</taxon>
        <taxon>Viridiplantae</taxon>
        <taxon>Streptophyta</taxon>
        <taxon>Embryophyta</taxon>
        <taxon>Tracheophyta</taxon>
        <taxon>Spermatophyta</taxon>
        <taxon>Magnoliopsida</taxon>
        <taxon>Liliopsida</taxon>
        <taxon>Poales</taxon>
        <taxon>Poaceae</taxon>
        <taxon>PACMAD clade</taxon>
        <taxon>Panicoideae</taxon>
        <taxon>Andropogonodae</taxon>
        <taxon>Andropogoneae</taxon>
        <taxon>Tripsacinae</taxon>
        <taxon>Zea</taxon>
    </lineage>
</organism>
<dbReference type="GO" id="GO:0010089">
    <property type="term" value="P:xylem development"/>
    <property type="evidence" value="ECO:0000318"/>
    <property type="project" value="GO_Central"/>
</dbReference>
<evidence type="ECO:0000313" key="7">
    <source>
        <dbReference type="EnsemblPlants" id="Zm00001eb069640_P001"/>
    </source>
</evidence>
<dbReference type="eggNOG" id="ENOG502R6A1">
    <property type="taxonomic scope" value="Eukaryota"/>
</dbReference>
<feature type="domain" description="GH16" evidence="5">
    <location>
        <begin position="40"/>
        <end position="102"/>
    </location>
</feature>
<dbReference type="EMBL" id="CM007648">
    <property type="protein sequence ID" value="ONM13371.1"/>
    <property type="molecule type" value="Genomic_DNA"/>
</dbReference>
<feature type="chain" id="PRO_5010803425" description="GH16 domain-containing protein" evidence="4">
    <location>
        <begin position="36"/>
        <end position="341"/>
    </location>
</feature>
<name>A0A1D6DXK9_MAIZE</name>
<dbReference type="PANTHER" id="PTHR31062">
    <property type="entry name" value="XYLOGLUCAN ENDOTRANSGLUCOSYLASE/HYDROLASE PROTEIN 8-RELATED"/>
    <property type="match status" value="1"/>
</dbReference>
<feature type="signal peptide" evidence="4">
    <location>
        <begin position="1"/>
        <end position="35"/>
    </location>
</feature>
<keyword evidence="4" id="KW-0732">Signal</keyword>
<evidence type="ECO:0000256" key="2">
    <source>
        <dbReference type="ARBA" id="ARBA00023295"/>
    </source>
</evidence>
<keyword evidence="1" id="KW-0378">Hydrolase</keyword>
<dbReference type="GO" id="GO:0005975">
    <property type="term" value="P:carbohydrate metabolic process"/>
    <property type="evidence" value="ECO:0007669"/>
    <property type="project" value="InterPro"/>
</dbReference>
<keyword evidence="9" id="KW-1267">Proteomics identification</keyword>
<reference evidence="7" key="3">
    <citation type="submission" date="2021-05" db="UniProtKB">
        <authorList>
            <consortium name="EnsemblPlants"/>
        </authorList>
    </citation>
    <scope>IDENTIFICATION</scope>
    <source>
        <strain evidence="7">cv. B73</strain>
    </source>
</reference>
<feature type="compositionally biased region" description="Basic residues" evidence="3">
    <location>
        <begin position="145"/>
        <end position="157"/>
    </location>
</feature>
<dbReference type="Gene3D" id="2.60.120.200">
    <property type="match status" value="1"/>
</dbReference>
<dbReference type="Proteomes" id="UP000007305">
    <property type="component" value="Chromosome 2"/>
</dbReference>
<feature type="region of interest" description="Disordered" evidence="3">
    <location>
        <begin position="294"/>
        <end position="315"/>
    </location>
</feature>
<protein>
    <recommendedName>
        <fullName evidence="5">GH16 domain-containing protein</fullName>
    </recommendedName>
</protein>
<reference evidence="7" key="2">
    <citation type="submission" date="2019-07" db="EMBL/GenBank/DDBJ databases">
        <authorList>
            <person name="Seetharam A."/>
            <person name="Woodhouse M."/>
            <person name="Cannon E."/>
        </authorList>
    </citation>
    <scope>NUCLEOTIDE SEQUENCE [LARGE SCALE GENOMIC DNA]</scope>
    <source>
        <strain evidence="7">cv. B73</strain>
    </source>
</reference>
<dbReference type="GO" id="GO:0004553">
    <property type="term" value="F:hydrolase activity, hydrolyzing O-glycosyl compounds"/>
    <property type="evidence" value="ECO:0007669"/>
    <property type="project" value="InterPro"/>
</dbReference>
<dbReference type="AlphaFoldDB" id="A0A1D6DXK9"/>
<feature type="compositionally biased region" description="Basic residues" evidence="3">
    <location>
        <begin position="183"/>
        <end position="210"/>
    </location>
</feature>
<evidence type="ECO:0007829" key="9">
    <source>
        <dbReference type="PeptideAtlas" id="A0A1D6DXK9"/>
    </source>
</evidence>
<dbReference type="PaxDb" id="4577-GRMZM2G180870_P03"/>
<dbReference type="Pfam" id="PF00722">
    <property type="entry name" value="Glyco_hydro_16"/>
    <property type="match status" value="1"/>
</dbReference>
<evidence type="ECO:0000256" key="1">
    <source>
        <dbReference type="ARBA" id="ARBA00022801"/>
    </source>
</evidence>
<evidence type="ECO:0000313" key="8">
    <source>
        <dbReference type="Proteomes" id="UP000007305"/>
    </source>
</evidence>
<dbReference type="InterPro" id="IPR000757">
    <property type="entry name" value="Beta-glucanase-like"/>
</dbReference>
<accession>A0A1D6DXK9</accession>
<gene>
    <name evidence="7" type="primary">LOC100283533</name>
    <name evidence="6" type="ORF">ZEAMMB73_Zm00001d002192</name>
</gene>
<dbReference type="ExpressionAtlas" id="A0A1D6DXK9">
    <property type="expression patterns" value="baseline and differential"/>
</dbReference>
<dbReference type="OrthoDB" id="4781at2759"/>